<evidence type="ECO:0000313" key="2">
    <source>
        <dbReference type="Proteomes" id="UP001159428"/>
    </source>
</evidence>
<reference evidence="1 2" key="1">
    <citation type="submission" date="2022-05" db="EMBL/GenBank/DDBJ databases">
        <authorList>
            <consortium name="Genoscope - CEA"/>
            <person name="William W."/>
        </authorList>
    </citation>
    <scope>NUCLEOTIDE SEQUENCE [LARGE SCALE GENOMIC DNA]</scope>
</reference>
<comment type="caution">
    <text evidence="1">The sequence shown here is derived from an EMBL/GenBank/DDBJ whole genome shotgun (WGS) entry which is preliminary data.</text>
</comment>
<gene>
    <name evidence="1" type="ORF">PMEA_00001183</name>
</gene>
<organism evidence="1 2">
    <name type="scientific">Pocillopora meandrina</name>
    <dbReference type="NCBI Taxonomy" id="46732"/>
    <lineage>
        <taxon>Eukaryota</taxon>
        <taxon>Metazoa</taxon>
        <taxon>Cnidaria</taxon>
        <taxon>Anthozoa</taxon>
        <taxon>Hexacorallia</taxon>
        <taxon>Scleractinia</taxon>
        <taxon>Astrocoeniina</taxon>
        <taxon>Pocilloporidae</taxon>
        <taxon>Pocillopora</taxon>
    </lineage>
</organism>
<sequence length="234" mass="27528">MPEEMQKAQYAEKRLKRKLDDLMFYGDSTNVHFHSLAMRSQLCKKMFHTCGKKYMWTYDVSWKGSDDKDFNQTIVHEEIQKVLDSHDMRGNQSVFFFNVGIHYSLPLNFTAYQMLIDSIIKILRRDTDTENEGALKSRALFIWRSNAAVEAKGFEDFFSQVNYTEWRFYTNQRNQLFHTYATDAMCKAGIPVLDIYPMTTAWPEGTRDSMHYNDKPLEPAVTALERFLTEASMR</sequence>
<evidence type="ECO:0000313" key="1">
    <source>
        <dbReference type="EMBL" id="CAH3031180.1"/>
    </source>
</evidence>
<dbReference type="Proteomes" id="UP001159428">
    <property type="component" value="Unassembled WGS sequence"/>
</dbReference>
<proteinExistence type="predicted"/>
<keyword evidence="2" id="KW-1185">Reference proteome</keyword>
<dbReference type="EMBL" id="CALNXJ010000001">
    <property type="protein sequence ID" value="CAH3031180.1"/>
    <property type="molecule type" value="Genomic_DNA"/>
</dbReference>
<evidence type="ECO:0008006" key="3">
    <source>
        <dbReference type="Google" id="ProtNLM"/>
    </source>
</evidence>
<accession>A0AAU9VJU8</accession>
<dbReference type="AlphaFoldDB" id="A0AAU9VJU8"/>
<name>A0AAU9VJU8_9CNID</name>
<protein>
    <recommendedName>
        <fullName evidence="3">SGNH hydrolase-type esterase domain-containing protein</fullName>
    </recommendedName>
</protein>